<dbReference type="Pfam" id="PF01663">
    <property type="entry name" value="Phosphodiest"/>
    <property type="match status" value="1"/>
</dbReference>
<accession>A0A2M7H3I6</accession>
<reference evidence="1 2" key="1">
    <citation type="submission" date="2017-09" db="EMBL/GenBank/DDBJ databases">
        <title>Depth-based differentiation of microbial function through sediment-hosted aquifers and enrichment of novel symbionts in the deep terrestrial subsurface.</title>
        <authorList>
            <person name="Probst A.J."/>
            <person name="Ladd B."/>
            <person name="Jarett J.K."/>
            <person name="Geller-Mcgrath D.E."/>
            <person name="Sieber C.M."/>
            <person name="Emerson J.B."/>
            <person name="Anantharaman K."/>
            <person name="Thomas B.C."/>
            <person name="Malmstrom R."/>
            <person name="Stieglmeier M."/>
            <person name="Klingl A."/>
            <person name="Woyke T."/>
            <person name="Ryan C.M."/>
            <person name="Banfield J.F."/>
        </authorList>
    </citation>
    <scope>NUCLEOTIDE SEQUENCE [LARGE SCALE GENOMIC DNA]</scope>
    <source>
        <strain evidence="1">CG15_BIG_FIL_POST_REV_8_21_14_020_45_12</strain>
    </source>
</reference>
<evidence type="ECO:0008006" key="3">
    <source>
        <dbReference type="Google" id="ProtNLM"/>
    </source>
</evidence>
<comment type="caution">
    <text evidence="1">The sequence shown here is derived from an EMBL/GenBank/DDBJ whole genome shotgun (WGS) entry which is preliminary data.</text>
</comment>
<gene>
    <name evidence="1" type="ORF">COW24_03755</name>
</gene>
<sequence length="463" mass="52758">MSEPKVIVIGLDCATPQLVFDRYQEDLPNIAAMMKQGTWGPLKSTIPPITVPAWAAMTTSKHAGDLGIYGFRSRTPGSDYGEMDIAHGGMVKEKRVWEYLGDAGKKVGMLGVPQTYPVRPVNGMMVSSFLTPGTDVEFTYPAELKKEILDAVAPDDYIFDFANRTQAPPDEVLDVIYKMTDQRQKIFKQWITEKEWDFLMMVEMGVDRIHHYLWQYMDPEHKDYEAGNPYEEKIREYYRHIDRWIGDLQALAPEGTIFYVVSDHGAKRMEGMFVINEWLIDNGYLVLKNKPKEPTSIEKCDVDWSKTRAWAWGGFYARLFVNLEGREPQGVVPEAEYESFIEELRGKLMQVAGPDGQVLEHKIYRATELYPEATGDVPDLLIFWGDLYWKVAGTLGYDSHYIDQDDRGLDYGVHDWNGIFVKYDPAVAGQGKRDDLDILDVTPSILADFGQGVPSDMRGKVIE</sequence>
<dbReference type="Proteomes" id="UP000230292">
    <property type="component" value="Unassembled WGS sequence"/>
</dbReference>
<dbReference type="EMBL" id="PFGC01000041">
    <property type="protein sequence ID" value="PIW36774.1"/>
    <property type="molecule type" value="Genomic_DNA"/>
</dbReference>
<dbReference type="PANTHER" id="PTHR10151:SF120">
    <property type="entry name" value="BIS(5'-ADENOSYL)-TRIPHOSPHATASE"/>
    <property type="match status" value="1"/>
</dbReference>
<name>A0A2M7H3I6_9BACT</name>
<dbReference type="InterPro" id="IPR017850">
    <property type="entry name" value="Alkaline_phosphatase_core_sf"/>
</dbReference>
<protein>
    <recommendedName>
        <fullName evidence="3">Phosphodiesterase</fullName>
    </recommendedName>
</protein>
<dbReference type="PANTHER" id="PTHR10151">
    <property type="entry name" value="ECTONUCLEOTIDE PYROPHOSPHATASE/PHOSPHODIESTERASE"/>
    <property type="match status" value="1"/>
</dbReference>
<proteinExistence type="predicted"/>
<dbReference type="GO" id="GO:0016787">
    <property type="term" value="F:hydrolase activity"/>
    <property type="evidence" value="ECO:0007669"/>
    <property type="project" value="UniProtKB-ARBA"/>
</dbReference>
<evidence type="ECO:0000313" key="1">
    <source>
        <dbReference type="EMBL" id="PIW36774.1"/>
    </source>
</evidence>
<dbReference type="AlphaFoldDB" id="A0A2M7H3I6"/>
<dbReference type="SUPFAM" id="SSF53649">
    <property type="entry name" value="Alkaline phosphatase-like"/>
    <property type="match status" value="1"/>
</dbReference>
<dbReference type="InterPro" id="IPR002591">
    <property type="entry name" value="Phosphodiest/P_Trfase"/>
</dbReference>
<organism evidence="1 2">
    <name type="scientific">Candidatus Kerfeldbacteria bacterium CG15_BIG_FIL_POST_REV_8_21_14_020_45_12</name>
    <dbReference type="NCBI Taxonomy" id="2014247"/>
    <lineage>
        <taxon>Bacteria</taxon>
        <taxon>Candidatus Kerfeldiibacteriota</taxon>
    </lineage>
</organism>
<dbReference type="Gene3D" id="3.40.720.10">
    <property type="entry name" value="Alkaline Phosphatase, subunit A"/>
    <property type="match status" value="1"/>
</dbReference>
<evidence type="ECO:0000313" key="2">
    <source>
        <dbReference type="Proteomes" id="UP000230292"/>
    </source>
</evidence>